<evidence type="ECO:0000313" key="3">
    <source>
        <dbReference type="EMBL" id="CAG7642824.1"/>
    </source>
</evidence>
<name>A0ABN7TPF5_9BACL</name>
<gene>
    <name evidence="3" type="primary">cpdA_3</name>
    <name evidence="3" type="ORF">PAECIP111802_02908</name>
</gene>
<dbReference type="InterPro" id="IPR051918">
    <property type="entry name" value="STPP_CPPED1"/>
</dbReference>
<dbReference type="GO" id="GO:0004115">
    <property type="term" value="F:3',5'-cyclic-AMP phosphodiesterase activity"/>
    <property type="evidence" value="ECO:0007669"/>
    <property type="project" value="UniProtKB-EC"/>
</dbReference>
<proteinExistence type="predicted"/>
<evidence type="ECO:0000259" key="2">
    <source>
        <dbReference type="Pfam" id="PF00149"/>
    </source>
</evidence>
<dbReference type="RefSeq" id="WP_218099235.1">
    <property type="nucleotide sequence ID" value="NZ_CAJVCE010000007.1"/>
</dbReference>
<sequence length="351" mass="38159">MTLEGIFRWKKSGKTFAWMVAVMMLAAGCGGAPPASSTGTAGKAEAQAAVSPGAAKPGSDAGKQTAAEEKPFRFVVMGDSRGSSNGTNEKTIRALLDKVKSLTPPPSFMLFTGDQVTGGSDVAGQLESWKNIVDDYMPMTSVYPTLGNHEHNEKVFTEAFPALPKEQLPGFGKTVYSFDYENARFITLNSDRRNEAKAYAIDGEQLAWLEQQLKTAGKRHIFVQFHVPAYPVGAHLGDSLDRDPASRDALWALFDRYKVTTVLVGHEHNYNRRKVDSAFDGNGFHFENTIFQVTLGGAGAPLTSAGKETKQVVIGPKASYHYMVVDVKGGQALHKVYDLQGNEIDSFAVER</sequence>
<dbReference type="EC" id="3.1.4.53" evidence="3"/>
<dbReference type="PANTHER" id="PTHR43143:SF1">
    <property type="entry name" value="SERINE_THREONINE-PROTEIN PHOSPHATASE CPPED1"/>
    <property type="match status" value="1"/>
</dbReference>
<feature type="region of interest" description="Disordered" evidence="1">
    <location>
        <begin position="32"/>
        <end position="70"/>
    </location>
</feature>
<comment type="caution">
    <text evidence="3">The sequence shown here is derived from an EMBL/GenBank/DDBJ whole genome shotgun (WGS) entry which is preliminary data.</text>
</comment>
<dbReference type="Proteomes" id="UP000730618">
    <property type="component" value="Unassembled WGS sequence"/>
</dbReference>
<evidence type="ECO:0000313" key="4">
    <source>
        <dbReference type="Proteomes" id="UP000730618"/>
    </source>
</evidence>
<dbReference type="InterPro" id="IPR004843">
    <property type="entry name" value="Calcineurin-like_PHP"/>
</dbReference>
<protein>
    <submittedName>
        <fullName evidence="3">3',5'-cyclic adenosine monophosphate phosphodiesterase CpdA</fullName>
        <ecNumber evidence="3">3.1.4.53</ecNumber>
    </submittedName>
</protein>
<dbReference type="EMBL" id="CAJVCE010000007">
    <property type="protein sequence ID" value="CAG7642824.1"/>
    <property type="molecule type" value="Genomic_DNA"/>
</dbReference>
<reference evidence="3 4" key="1">
    <citation type="submission" date="2021-06" db="EMBL/GenBank/DDBJ databases">
        <authorList>
            <person name="Criscuolo A."/>
        </authorList>
    </citation>
    <scope>NUCLEOTIDE SEQUENCE [LARGE SCALE GENOMIC DNA]</scope>
    <source>
        <strain evidence="4">CIP 111802</strain>
    </source>
</reference>
<organism evidence="3 4">
    <name type="scientific">Paenibacillus allorhizosphaerae</name>
    <dbReference type="NCBI Taxonomy" id="2849866"/>
    <lineage>
        <taxon>Bacteria</taxon>
        <taxon>Bacillati</taxon>
        <taxon>Bacillota</taxon>
        <taxon>Bacilli</taxon>
        <taxon>Bacillales</taxon>
        <taxon>Paenibacillaceae</taxon>
        <taxon>Paenibacillus</taxon>
    </lineage>
</organism>
<dbReference type="PANTHER" id="PTHR43143">
    <property type="entry name" value="METALLOPHOSPHOESTERASE, CALCINEURIN SUPERFAMILY"/>
    <property type="match status" value="1"/>
</dbReference>
<keyword evidence="4" id="KW-1185">Reference proteome</keyword>
<feature type="domain" description="Calcineurin-like phosphoesterase" evidence="2">
    <location>
        <begin position="73"/>
        <end position="270"/>
    </location>
</feature>
<keyword evidence="3" id="KW-0378">Hydrolase</keyword>
<evidence type="ECO:0000256" key="1">
    <source>
        <dbReference type="SAM" id="MobiDB-lite"/>
    </source>
</evidence>
<accession>A0ABN7TPF5</accession>
<dbReference type="Pfam" id="PF00149">
    <property type="entry name" value="Metallophos"/>
    <property type="match status" value="1"/>
</dbReference>